<evidence type="ECO:0000313" key="3">
    <source>
        <dbReference type="Proteomes" id="UP000007967"/>
    </source>
</evidence>
<protein>
    <submittedName>
        <fullName evidence="2">Uncharacterized protein</fullName>
    </submittedName>
</protein>
<dbReference type="AlphaFoldDB" id="D2PXU3"/>
<gene>
    <name evidence="2" type="ordered locus">Kfla_2669</name>
</gene>
<dbReference type="HOGENOM" id="CLU_2246425_0_0_11"/>
<dbReference type="OrthoDB" id="9858704at2"/>
<reference evidence="2 3" key="2">
    <citation type="journal article" date="2010" name="Stand. Genomic Sci.">
        <title>Complete genome sequence of Kribbella flavida type strain (IFO 14399).</title>
        <authorList>
            <person name="Pukall R."/>
            <person name="Lapidus A."/>
            <person name="Glavina Del Rio T."/>
            <person name="Copeland A."/>
            <person name="Tice H."/>
            <person name="Cheng J.-F."/>
            <person name="Lucas S."/>
            <person name="Chen F."/>
            <person name="Nolan M."/>
            <person name="LaButti K."/>
            <person name="Pati A."/>
            <person name="Ivanova N."/>
            <person name="Mavrommatis K."/>
            <person name="Mikhailova N."/>
            <person name="Pitluck S."/>
            <person name="Bruce D."/>
            <person name="Goodwin L."/>
            <person name="Land M."/>
            <person name="Hauser L."/>
            <person name="Chang Y.-J."/>
            <person name="Jeffries C.D."/>
            <person name="Chen A."/>
            <person name="Palaniappan K."/>
            <person name="Chain P."/>
            <person name="Rohde M."/>
            <person name="Goeker M."/>
            <person name="Bristow J."/>
            <person name="Eisen J.A."/>
            <person name="Markowitz V."/>
            <person name="Hugenholtz P."/>
            <person name="Kyrpides N.C."/>
            <person name="Klenk H.-P."/>
            <person name="Brettin T."/>
        </authorList>
    </citation>
    <scope>NUCLEOTIDE SEQUENCE [LARGE SCALE GENOMIC DNA]</scope>
    <source>
        <strain evidence="3">DSM 17836 / JCM 10339 / NBRC 14399</strain>
    </source>
</reference>
<evidence type="ECO:0000256" key="1">
    <source>
        <dbReference type="SAM" id="MobiDB-lite"/>
    </source>
</evidence>
<evidence type="ECO:0000313" key="2">
    <source>
        <dbReference type="EMBL" id="ADB31735.1"/>
    </source>
</evidence>
<sequence length="104" mass="11505">MKEARHGVEQRGGVEWVGHPNDGQSTESGPGEPQQPKVNVDQRVNHCEYGRGTVVLFHGDLLQVLWDRPLLEGTSSRLMSHDASFVRQLTPLIVDADGREFSAS</sequence>
<dbReference type="RefSeq" id="WP_012920291.1">
    <property type="nucleotide sequence ID" value="NC_013729.1"/>
</dbReference>
<feature type="region of interest" description="Disordered" evidence="1">
    <location>
        <begin position="1"/>
        <end position="38"/>
    </location>
</feature>
<proteinExistence type="predicted"/>
<dbReference type="Proteomes" id="UP000007967">
    <property type="component" value="Chromosome"/>
</dbReference>
<organism evidence="2 3">
    <name type="scientific">Kribbella flavida (strain DSM 17836 / JCM 10339 / NBRC 14399)</name>
    <dbReference type="NCBI Taxonomy" id="479435"/>
    <lineage>
        <taxon>Bacteria</taxon>
        <taxon>Bacillati</taxon>
        <taxon>Actinomycetota</taxon>
        <taxon>Actinomycetes</taxon>
        <taxon>Propionibacteriales</taxon>
        <taxon>Kribbellaceae</taxon>
        <taxon>Kribbella</taxon>
    </lineage>
</organism>
<keyword evidence="3" id="KW-1185">Reference proteome</keyword>
<dbReference type="EMBL" id="CP001736">
    <property type="protein sequence ID" value="ADB31735.1"/>
    <property type="molecule type" value="Genomic_DNA"/>
</dbReference>
<name>D2PXU3_KRIFD</name>
<dbReference type="STRING" id="479435.Kfla_2669"/>
<dbReference type="KEGG" id="kfl:Kfla_2669"/>
<accession>D2PXU3</accession>
<reference evidence="3" key="1">
    <citation type="submission" date="2009-09" db="EMBL/GenBank/DDBJ databases">
        <title>The complete genome of Kribbella flavida DSM 17836.</title>
        <authorList>
            <consortium name="US DOE Joint Genome Institute (JGI-PGF)"/>
            <person name="Lucas S."/>
            <person name="Copeland A."/>
            <person name="Lapidus A."/>
            <person name="Glavina del Rio T."/>
            <person name="Dalin E."/>
            <person name="Tice H."/>
            <person name="Bruce D."/>
            <person name="Goodwin L."/>
            <person name="Pitluck S."/>
            <person name="Kyrpides N."/>
            <person name="Mavromatis K."/>
            <person name="Ivanova N."/>
            <person name="Saunders E."/>
            <person name="Brettin T."/>
            <person name="Detter J.C."/>
            <person name="Han C."/>
            <person name="Larimer F."/>
            <person name="Land M."/>
            <person name="Hauser L."/>
            <person name="Markowitz V."/>
            <person name="Cheng J.-F."/>
            <person name="Hugenholtz P."/>
            <person name="Woyke T."/>
            <person name="Wu D."/>
            <person name="Pukall R."/>
            <person name="Klenk H.-P."/>
            <person name="Eisen J.A."/>
        </authorList>
    </citation>
    <scope>NUCLEOTIDE SEQUENCE [LARGE SCALE GENOMIC DNA]</scope>
    <source>
        <strain evidence="3">DSM 17836 / JCM 10339 / NBRC 14399</strain>
    </source>
</reference>